<dbReference type="EC" id="2.7.1.176" evidence="2"/>
<dbReference type="InterPro" id="IPR048180">
    <property type="entry name" value="PezT"/>
</dbReference>
<comment type="caution">
    <text evidence="9">The sequence shown here is derived from an EMBL/GenBank/DDBJ whole genome shotgun (WGS) entry which is preliminary data.</text>
</comment>
<dbReference type="SUPFAM" id="SSF52540">
    <property type="entry name" value="P-loop containing nucleoside triphosphate hydrolases"/>
    <property type="match status" value="1"/>
</dbReference>
<evidence type="ECO:0000256" key="4">
    <source>
        <dbReference type="ARBA" id="ARBA00022741"/>
    </source>
</evidence>
<evidence type="ECO:0000256" key="6">
    <source>
        <dbReference type="ARBA" id="ARBA00032897"/>
    </source>
</evidence>
<evidence type="ECO:0000259" key="8">
    <source>
        <dbReference type="Pfam" id="PF06414"/>
    </source>
</evidence>
<name>A0A081PV22_STRMT</name>
<evidence type="ECO:0000256" key="5">
    <source>
        <dbReference type="ARBA" id="ARBA00022840"/>
    </source>
</evidence>
<dbReference type="InterPro" id="IPR010488">
    <property type="entry name" value="Zeta_toxin_domain"/>
</dbReference>
<dbReference type="Proteomes" id="UP000028090">
    <property type="component" value="Unassembled WGS sequence"/>
</dbReference>
<dbReference type="GO" id="GO:0016301">
    <property type="term" value="F:kinase activity"/>
    <property type="evidence" value="ECO:0007669"/>
    <property type="project" value="InterPro"/>
</dbReference>
<evidence type="ECO:0000256" key="2">
    <source>
        <dbReference type="ARBA" id="ARBA00011963"/>
    </source>
</evidence>
<dbReference type="OrthoDB" id="9792687at2"/>
<dbReference type="AlphaFoldDB" id="A0A081PV22"/>
<accession>A0A081PV22</accession>
<feature type="domain" description="Zeta toxin" evidence="8">
    <location>
        <begin position="25"/>
        <end position="215"/>
    </location>
</feature>
<keyword evidence="5" id="KW-0067">ATP-binding</keyword>
<evidence type="ECO:0000313" key="10">
    <source>
        <dbReference type="Proteomes" id="UP000028090"/>
    </source>
</evidence>
<proteinExistence type="inferred from homology"/>
<dbReference type="NCBIfam" id="NF041574">
    <property type="entry name" value="antitoxPezT_Strep"/>
    <property type="match status" value="1"/>
</dbReference>
<dbReference type="InterPro" id="IPR027417">
    <property type="entry name" value="P-loop_NTPase"/>
</dbReference>
<dbReference type="RefSeq" id="WP_050492356.1">
    <property type="nucleotide sequence ID" value="NZ_JPFU01000013.1"/>
</dbReference>
<protein>
    <recommendedName>
        <fullName evidence="6">UDP-N-acetylglucosamine kinase</fullName>
        <ecNumber evidence="2">2.7.1.176</ecNumber>
    </recommendedName>
    <alternativeName>
        <fullName evidence="6">UDP-N-acetylglucosamine kinase</fullName>
    </alternativeName>
</protein>
<evidence type="ECO:0000256" key="3">
    <source>
        <dbReference type="ARBA" id="ARBA00022649"/>
    </source>
</evidence>
<gene>
    <name evidence="9" type="primary">pezT</name>
    <name evidence="9" type="ORF">SK629_1173</name>
</gene>
<sequence length="267" mass="30896">MEIQDYTDSEFKHALARNLCSLTRGKKSSKQPIAILLGGQSGAGKTTIHRIKQKEFQGNIVIIDGDSFRSQHPRYLELQQEYGKDSVEYTKDFAGKMVESLVTELSHLRYNLLIEGTLRTIDIPKKTAQLLKNKGYEVQLALIATKPKLSYLSTLVRYEELYAINPNQARATPKEHHDFIVNHLVDNTRQLEELAIFERIQIYQRDRSCVYDSGEDKTAAADILQDLLFGEWSQVEKEMLKVGQERLRELCDRDRDRDRDREGNYEN</sequence>
<keyword evidence="4" id="KW-0547">Nucleotide-binding</keyword>
<dbReference type="PATRIC" id="fig|28037.95.peg.1105"/>
<dbReference type="EMBL" id="JPFU01000013">
    <property type="protein sequence ID" value="KEQ34545.1"/>
    <property type="molecule type" value="Genomic_DNA"/>
</dbReference>
<reference evidence="9 10" key="1">
    <citation type="submission" date="2014-05" db="EMBL/GenBank/DDBJ databases">
        <authorList>
            <person name="Daugherty S.C."/>
            <person name="Tallon L.J."/>
            <person name="Sadzewicz L."/>
            <person name="Kilian M."/>
            <person name="Tettelin H."/>
        </authorList>
    </citation>
    <scope>NUCLEOTIDE SEQUENCE [LARGE SCALE GENOMIC DNA]</scope>
    <source>
        <strain evidence="9 10">SK629</strain>
    </source>
</reference>
<keyword evidence="3" id="KW-1277">Toxin-antitoxin system</keyword>
<evidence type="ECO:0000256" key="7">
    <source>
        <dbReference type="ARBA" id="ARBA00048178"/>
    </source>
</evidence>
<evidence type="ECO:0000256" key="1">
    <source>
        <dbReference type="ARBA" id="ARBA00009104"/>
    </source>
</evidence>
<comment type="similarity">
    <text evidence="1">Belongs to the zeta toxin family.</text>
</comment>
<dbReference type="Pfam" id="PF06414">
    <property type="entry name" value="Zeta_toxin"/>
    <property type="match status" value="1"/>
</dbReference>
<dbReference type="Gene3D" id="3.40.50.300">
    <property type="entry name" value="P-loop containing nucleotide triphosphate hydrolases"/>
    <property type="match status" value="1"/>
</dbReference>
<comment type="catalytic activity">
    <reaction evidence="7">
        <text>UDP-N-acetyl-alpha-D-glucosamine + ATP = UDP-N-acetyl-alpha-D-glucosamine 3'-phosphate + ADP + H(+)</text>
        <dbReference type="Rhea" id="RHEA:32671"/>
        <dbReference type="ChEBI" id="CHEBI:15378"/>
        <dbReference type="ChEBI" id="CHEBI:30616"/>
        <dbReference type="ChEBI" id="CHEBI:57705"/>
        <dbReference type="ChEBI" id="CHEBI:64353"/>
        <dbReference type="ChEBI" id="CHEBI:456216"/>
        <dbReference type="EC" id="2.7.1.176"/>
    </reaction>
</comment>
<organism evidence="9 10">
    <name type="scientific">Streptococcus mitis</name>
    <dbReference type="NCBI Taxonomy" id="28037"/>
    <lineage>
        <taxon>Bacteria</taxon>
        <taxon>Bacillati</taxon>
        <taxon>Bacillota</taxon>
        <taxon>Bacilli</taxon>
        <taxon>Lactobacillales</taxon>
        <taxon>Streptococcaceae</taxon>
        <taxon>Streptococcus</taxon>
        <taxon>Streptococcus mitis group</taxon>
    </lineage>
</organism>
<evidence type="ECO:0000313" key="9">
    <source>
        <dbReference type="EMBL" id="KEQ34545.1"/>
    </source>
</evidence>
<dbReference type="GO" id="GO:0005524">
    <property type="term" value="F:ATP binding"/>
    <property type="evidence" value="ECO:0007669"/>
    <property type="project" value="UniProtKB-KW"/>
</dbReference>